<dbReference type="OrthoDB" id="64220at2759"/>
<keyword evidence="3" id="KW-1185">Reference proteome</keyword>
<gene>
    <name evidence="2" type="ORF">SISSUDRAFT_1068726</name>
</gene>
<dbReference type="InterPro" id="IPR001544">
    <property type="entry name" value="Aminotrans_IV"/>
</dbReference>
<reference evidence="2 3" key="1">
    <citation type="journal article" date="2016" name="Mol. Biol. Evol.">
        <title>Comparative Genomics of Early-Diverging Mushroom-Forming Fungi Provides Insights into the Origins of Lignocellulose Decay Capabilities.</title>
        <authorList>
            <person name="Nagy L.G."/>
            <person name="Riley R."/>
            <person name="Tritt A."/>
            <person name="Adam C."/>
            <person name="Daum C."/>
            <person name="Floudas D."/>
            <person name="Sun H."/>
            <person name="Yadav J.S."/>
            <person name="Pangilinan J."/>
            <person name="Larsson K.H."/>
            <person name="Matsuura K."/>
            <person name="Barry K."/>
            <person name="Labutti K."/>
            <person name="Kuo R."/>
            <person name="Ohm R.A."/>
            <person name="Bhattacharya S.S."/>
            <person name="Shirouzu T."/>
            <person name="Yoshinaga Y."/>
            <person name="Martin F.M."/>
            <person name="Grigoriev I.V."/>
            <person name="Hibbett D.S."/>
        </authorList>
    </citation>
    <scope>NUCLEOTIDE SEQUENCE [LARGE SCALE GENOMIC DNA]</scope>
    <source>
        <strain evidence="2 3">HHB10207 ss-3</strain>
    </source>
</reference>
<sequence>MSNDFQLFTSLRYDPALILTSWNNRSPLMLLDFHLDRLRQAARTFQWPNATKTMDDEKAREKLRAICKKAVQSFTGEEQCLRIRILLSEAGELSSEAYPATWFPYDLLHYATFNPDEPGSPIPEPSLALYLDTEATPSSLFTSTKTTSRAHYDNARNRVGIKDRSEPKEVILFNEGGEVTEGSVRNVAFWRDGIWITPGVDSGCLPGTVRRWMLEHGKMKEGSVKKDTLKNGEWVLVSNGVDGVQLGKIVNLA</sequence>
<evidence type="ECO:0000313" key="2">
    <source>
        <dbReference type="EMBL" id="KZT43892.1"/>
    </source>
</evidence>
<proteinExistence type="inferred from homology"/>
<dbReference type="PANTHER" id="PTHR42743">
    <property type="entry name" value="AMINO-ACID AMINOTRANSFERASE"/>
    <property type="match status" value="1"/>
</dbReference>
<keyword evidence="2" id="KW-0032">Aminotransferase</keyword>
<dbReference type="Gene3D" id="3.20.10.10">
    <property type="entry name" value="D-amino Acid Aminotransferase, subunit A, domain 2"/>
    <property type="match status" value="1"/>
</dbReference>
<dbReference type="SUPFAM" id="SSF56752">
    <property type="entry name" value="D-aminoacid aminotransferase-like PLP-dependent enzymes"/>
    <property type="match status" value="1"/>
</dbReference>
<dbReference type="STRING" id="1314776.A0A166IMJ6"/>
<keyword evidence="2" id="KW-0808">Transferase</keyword>
<dbReference type="EMBL" id="KV428006">
    <property type="protein sequence ID" value="KZT43892.1"/>
    <property type="molecule type" value="Genomic_DNA"/>
</dbReference>
<protein>
    <submittedName>
        <fullName evidence="2">D-aminoacid aminotransferase-like PLP-dependent enzyme</fullName>
    </submittedName>
</protein>
<name>A0A166IMJ6_9AGAM</name>
<accession>A0A166IMJ6</accession>
<dbReference type="AlphaFoldDB" id="A0A166IMJ6"/>
<dbReference type="Proteomes" id="UP000076798">
    <property type="component" value="Unassembled WGS sequence"/>
</dbReference>
<organism evidence="2 3">
    <name type="scientific">Sistotremastrum suecicum HHB10207 ss-3</name>
    <dbReference type="NCBI Taxonomy" id="1314776"/>
    <lineage>
        <taxon>Eukaryota</taxon>
        <taxon>Fungi</taxon>
        <taxon>Dikarya</taxon>
        <taxon>Basidiomycota</taxon>
        <taxon>Agaricomycotina</taxon>
        <taxon>Agaricomycetes</taxon>
        <taxon>Sistotremastrales</taxon>
        <taxon>Sistotremastraceae</taxon>
        <taxon>Sistotremastrum</taxon>
    </lineage>
</organism>
<dbReference type="GO" id="GO:0046394">
    <property type="term" value="P:carboxylic acid biosynthetic process"/>
    <property type="evidence" value="ECO:0007669"/>
    <property type="project" value="UniProtKB-ARBA"/>
</dbReference>
<dbReference type="Pfam" id="PF01063">
    <property type="entry name" value="Aminotran_4"/>
    <property type="match status" value="1"/>
</dbReference>
<dbReference type="InterPro" id="IPR036038">
    <property type="entry name" value="Aminotransferase-like"/>
</dbReference>
<evidence type="ECO:0000313" key="3">
    <source>
        <dbReference type="Proteomes" id="UP000076798"/>
    </source>
</evidence>
<comment type="similarity">
    <text evidence="1">Belongs to the class-IV pyridoxal-phosphate-dependent aminotransferase family.</text>
</comment>
<dbReference type="GO" id="GO:0008483">
    <property type="term" value="F:transaminase activity"/>
    <property type="evidence" value="ECO:0007669"/>
    <property type="project" value="UniProtKB-KW"/>
</dbReference>
<dbReference type="InterPro" id="IPR050571">
    <property type="entry name" value="Class-IV_PLP-Dep_Aminotrnsfr"/>
</dbReference>
<evidence type="ECO:0000256" key="1">
    <source>
        <dbReference type="ARBA" id="ARBA00009320"/>
    </source>
</evidence>
<dbReference type="PANTHER" id="PTHR42743:SF11">
    <property type="entry name" value="AMINODEOXYCHORISMATE LYASE"/>
    <property type="match status" value="1"/>
</dbReference>
<dbReference type="Gene3D" id="3.30.470.10">
    <property type="match status" value="1"/>
</dbReference>
<dbReference type="InterPro" id="IPR043131">
    <property type="entry name" value="BCAT-like_N"/>
</dbReference>
<dbReference type="InterPro" id="IPR043132">
    <property type="entry name" value="BCAT-like_C"/>
</dbReference>